<evidence type="ECO:0000259" key="14">
    <source>
        <dbReference type="PROSITE" id="PS50109"/>
    </source>
</evidence>
<dbReference type="SMART" id="SM00388">
    <property type="entry name" value="HisKA"/>
    <property type="match status" value="1"/>
</dbReference>
<organism evidence="18">
    <name type="scientific">Vecturithrix granuli</name>
    <dbReference type="NCBI Taxonomy" id="1499967"/>
    <lineage>
        <taxon>Bacteria</taxon>
        <taxon>Candidatus Moduliflexota</taxon>
        <taxon>Candidatus Vecturitrichia</taxon>
        <taxon>Candidatus Vecturitrichales</taxon>
        <taxon>Candidatus Vecturitrichaceae</taxon>
        <taxon>Candidatus Vecturithrix</taxon>
    </lineage>
</organism>
<feature type="domain" description="Response regulatory" evidence="15">
    <location>
        <begin position="929"/>
        <end position="1045"/>
    </location>
</feature>
<dbReference type="NCBIfam" id="TIGR00229">
    <property type="entry name" value="sensory_box"/>
    <property type="match status" value="3"/>
</dbReference>
<dbReference type="SUPFAM" id="SSF52172">
    <property type="entry name" value="CheY-like"/>
    <property type="match status" value="2"/>
</dbReference>
<dbReference type="Pfam" id="PF13426">
    <property type="entry name" value="PAS_9"/>
    <property type="match status" value="1"/>
</dbReference>
<dbReference type="CDD" id="cd19920">
    <property type="entry name" value="REC_PA4781-like"/>
    <property type="match status" value="1"/>
</dbReference>
<dbReference type="InterPro" id="IPR000014">
    <property type="entry name" value="PAS"/>
</dbReference>
<dbReference type="PANTHER" id="PTHR43047">
    <property type="entry name" value="TWO-COMPONENT HISTIDINE PROTEIN KINASE"/>
    <property type="match status" value="1"/>
</dbReference>
<evidence type="ECO:0000256" key="4">
    <source>
        <dbReference type="ARBA" id="ARBA00022553"/>
    </source>
</evidence>
<dbReference type="HOGENOM" id="CLU_268217_0_0_0"/>
<dbReference type="CDD" id="cd16922">
    <property type="entry name" value="HATPase_EvgS-ArcB-TorS-like"/>
    <property type="match status" value="1"/>
</dbReference>
<keyword evidence="9" id="KW-0902">Two-component regulatory system</keyword>
<gene>
    <name evidence="18" type="ORF">U27_00535</name>
</gene>
<evidence type="ECO:0000256" key="5">
    <source>
        <dbReference type="ARBA" id="ARBA00022679"/>
    </source>
</evidence>
<dbReference type="GO" id="GO:0000155">
    <property type="term" value="F:phosphorelay sensor kinase activity"/>
    <property type="evidence" value="ECO:0007669"/>
    <property type="project" value="InterPro"/>
</dbReference>
<keyword evidence="10" id="KW-0472">Membrane</keyword>
<dbReference type="GO" id="GO:0005886">
    <property type="term" value="C:plasma membrane"/>
    <property type="evidence" value="ECO:0007669"/>
    <property type="project" value="TreeGrafter"/>
</dbReference>
<dbReference type="PANTHER" id="PTHR43047:SF72">
    <property type="entry name" value="OSMOSENSING HISTIDINE PROTEIN KINASE SLN1"/>
    <property type="match status" value="1"/>
</dbReference>
<dbReference type="Pfam" id="PF00072">
    <property type="entry name" value="Response_reg"/>
    <property type="match status" value="2"/>
</dbReference>
<dbReference type="InterPro" id="IPR001610">
    <property type="entry name" value="PAC"/>
</dbReference>
<dbReference type="Proteomes" id="UP000030661">
    <property type="component" value="Unassembled WGS sequence"/>
</dbReference>
<dbReference type="SMART" id="SM00086">
    <property type="entry name" value="PAC"/>
    <property type="match status" value="3"/>
</dbReference>
<dbReference type="CDD" id="cd17546">
    <property type="entry name" value="REC_hyHK_CKI1_RcsC-like"/>
    <property type="match status" value="1"/>
</dbReference>
<dbReference type="EC" id="2.7.13.3" evidence="3"/>
<dbReference type="SMART" id="SM00387">
    <property type="entry name" value="HATPase_c"/>
    <property type="match status" value="1"/>
</dbReference>
<dbReference type="Gene3D" id="3.30.565.10">
    <property type="entry name" value="Histidine kinase-like ATPase, C-terminal domain"/>
    <property type="match status" value="1"/>
</dbReference>
<keyword evidence="7 18" id="KW-0418">Kinase</keyword>
<reference evidence="18" key="1">
    <citation type="journal article" date="2015" name="PeerJ">
        <title>First genomic representation of candidate bacterial phylum KSB3 points to enhanced environmental sensing as a trigger of wastewater bulking.</title>
        <authorList>
            <person name="Sekiguchi Y."/>
            <person name="Ohashi A."/>
            <person name="Parks D.H."/>
            <person name="Yamauchi T."/>
            <person name="Tyson G.W."/>
            <person name="Hugenholtz P."/>
        </authorList>
    </citation>
    <scope>NUCLEOTIDE SEQUENCE [LARGE SCALE GENOMIC DNA]</scope>
</reference>
<keyword evidence="6" id="KW-0547">Nucleotide-binding</keyword>
<dbReference type="SUPFAM" id="SSF55785">
    <property type="entry name" value="PYP-like sensor domain (PAS domain)"/>
    <property type="match status" value="4"/>
</dbReference>
<evidence type="ECO:0000256" key="11">
    <source>
        <dbReference type="ARBA" id="ARBA00023306"/>
    </source>
</evidence>
<comment type="catalytic activity">
    <reaction evidence="1">
        <text>ATP + protein L-histidine = ADP + protein N-phospho-L-histidine.</text>
        <dbReference type="EC" id="2.7.13.3"/>
    </reaction>
</comment>
<dbReference type="SMART" id="SM00448">
    <property type="entry name" value="REC"/>
    <property type="match status" value="2"/>
</dbReference>
<keyword evidence="5" id="KW-0808">Transferase</keyword>
<dbReference type="AlphaFoldDB" id="A0A081C7T3"/>
<evidence type="ECO:0000256" key="1">
    <source>
        <dbReference type="ARBA" id="ARBA00000085"/>
    </source>
</evidence>
<dbReference type="GO" id="GO:0005524">
    <property type="term" value="F:ATP binding"/>
    <property type="evidence" value="ECO:0007669"/>
    <property type="project" value="UniProtKB-KW"/>
</dbReference>
<dbReference type="GO" id="GO:0009927">
    <property type="term" value="F:histidine phosphotransfer kinase activity"/>
    <property type="evidence" value="ECO:0007669"/>
    <property type="project" value="TreeGrafter"/>
</dbReference>
<feature type="domain" description="PAS" evidence="16">
    <location>
        <begin position="151"/>
        <end position="222"/>
    </location>
</feature>
<dbReference type="InterPro" id="IPR011006">
    <property type="entry name" value="CheY-like_superfamily"/>
</dbReference>
<feature type="domain" description="PAC" evidence="17">
    <location>
        <begin position="476"/>
        <end position="528"/>
    </location>
</feature>
<name>A0A081C7T3_VECG1</name>
<dbReference type="Pfam" id="PF08447">
    <property type="entry name" value="PAS_3"/>
    <property type="match status" value="2"/>
</dbReference>
<dbReference type="PRINTS" id="PR00344">
    <property type="entry name" value="BCTRLSENSOR"/>
</dbReference>
<dbReference type="PROSITE" id="PS50112">
    <property type="entry name" value="PAS"/>
    <property type="match status" value="3"/>
</dbReference>
<evidence type="ECO:0000256" key="2">
    <source>
        <dbReference type="ARBA" id="ARBA00004370"/>
    </source>
</evidence>
<feature type="domain" description="Histidine kinase" evidence="14">
    <location>
        <begin position="675"/>
        <end position="899"/>
    </location>
</feature>
<protein>
    <recommendedName>
        <fullName evidence="3">histidine kinase</fullName>
        <ecNumber evidence="3">2.7.13.3</ecNumber>
    </recommendedName>
</protein>
<dbReference type="FunFam" id="3.30.565.10:FF:000010">
    <property type="entry name" value="Sensor histidine kinase RcsC"/>
    <property type="match status" value="1"/>
</dbReference>
<evidence type="ECO:0000256" key="12">
    <source>
        <dbReference type="PROSITE-ProRule" id="PRU00169"/>
    </source>
</evidence>
<keyword evidence="13" id="KW-0175">Coiled coil</keyword>
<evidence type="ECO:0000256" key="8">
    <source>
        <dbReference type="ARBA" id="ARBA00022840"/>
    </source>
</evidence>
<evidence type="ECO:0000256" key="13">
    <source>
        <dbReference type="SAM" id="Coils"/>
    </source>
</evidence>
<evidence type="ECO:0000256" key="3">
    <source>
        <dbReference type="ARBA" id="ARBA00012438"/>
    </source>
</evidence>
<dbReference type="InterPro" id="IPR004358">
    <property type="entry name" value="Sig_transdc_His_kin-like_C"/>
</dbReference>
<feature type="modified residue" description="4-aspartylphosphate" evidence="12">
    <location>
        <position position="58"/>
    </location>
</feature>
<comment type="subcellular location">
    <subcellularLocation>
        <location evidence="2">Membrane</location>
    </subcellularLocation>
</comment>
<dbReference type="EMBL" id="DF820474">
    <property type="protein sequence ID" value="GAK60638.1"/>
    <property type="molecule type" value="Genomic_DNA"/>
</dbReference>
<dbReference type="InterPro" id="IPR001789">
    <property type="entry name" value="Sig_transdc_resp-reg_receiver"/>
</dbReference>
<feature type="domain" description="PAS" evidence="16">
    <location>
        <begin position="402"/>
        <end position="472"/>
    </location>
</feature>
<feature type="coiled-coil region" evidence="13">
    <location>
        <begin position="124"/>
        <end position="161"/>
    </location>
</feature>
<evidence type="ECO:0000256" key="9">
    <source>
        <dbReference type="ARBA" id="ARBA00023012"/>
    </source>
</evidence>
<feature type="domain" description="PAC" evidence="17">
    <location>
        <begin position="605"/>
        <end position="657"/>
    </location>
</feature>
<feature type="domain" description="PAS" evidence="16">
    <location>
        <begin position="529"/>
        <end position="603"/>
    </location>
</feature>
<dbReference type="Gene3D" id="3.40.50.2300">
    <property type="match status" value="2"/>
</dbReference>
<feature type="domain" description="Response regulatory" evidence="15">
    <location>
        <begin position="9"/>
        <end position="125"/>
    </location>
</feature>
<dbReference type="SUPFAM" id="SSF47384">
    <property type="entry name" value="Homodimeric domain of signal transducing histidine kinase"/>
    <property type="match status" value="1"/>
</dbReference>
<sequence length="1225" mass="137345">MNAEQANSTILIIDDNATNLGVLTGYLRRHGFQLMIARNGADGIEKVRLGQPDLILLDVMMPDLDGFEVCRRLKAAPETSAIPVIFITALQSVEDKVKGFAAGGVDYLTKPIQEEEVLARVRTHVQLQAQKNQLKTEIAERQRTEAALRQSEQRYQQLVNVSPDAILVSTRAGQIIFVNPAGISLFGAASPQDVLGKSTLDFVHPDDHHLISEHQRLALEGKISTTSFECRLVRCDGAIMDISVLSVQFTYQDQSANQILLRDITERKRVEVSLRQAAEIVEHLRIGLHIYQLENLADDRSLRMIYANPAAELFTGVNATEIVGKTLDESFPGLRAKGIPQKYAEVVRTQTICELEDIYYGDDRVIFGAFAVKAFPLPNNRVGVSFENITARKQAEAALQESEKRFKSAFQHSAIGIALVSLEGKWLQVNSKVCEIVGYAETELFTKTFQQLTYPEDLERDLNYVRQMLAGEIETYTMEKRYIHKNGGIVWGLLAVSLVRDEAGAPLYFISQIEDITERKQAEEALQESEVRLQFLVASNPAIIYTSRVSGDYGVTFMSTSVAALLGYKPEEFLRDSRFWVNHIHPDDAARVLAEFPVMFEQGTLTHEYRFLHKNGDWRWMRAELKVIRDVAGNPVEIIGSMIDITERKQAEEALQQAKEAAETANRAKSVFLANMSHELRTPLNSILGYTQILKRDPFLNAKQVQAIETIHRSGEYLLALITEVLDLAKIEAGKITLEPAEFSLKTCLQTALEMIRIKAAQRQLTFSYCPEGELSYTLLGDERRLRQVVLNLLGNAIKFTLAGGVTLRTSIRDIPHSIPLMCHLHVEVEDTGIGIPAEKLTDIFRPFEQMHDPRISAEGTGLGLAISAQIVRLMGCEIQVESTPGVGSRFWFDVELPLVASPASDQAGHIRPVRQVRRVSGVKGRSPNILIVDDHEDNRRVLREMLEPLGFILAEAENGQKALAQAATFQPDMIFLDLKMPVMNGYEVLARLRECNPVSLPVIIAFSASAYDHIRQQSLDAGCDDFLSKPFQMEALLDILERHLHLEWEFGAAGSETAAEDQAITLPPQAELQALYETAIIADITAIRMKLSQLEQIDPALKPFVDILRQLTNSFRLDLVREKLDEFLKQGQPSVEIGMTHPQAAQELTSESLHTLPEEWRINLEYAALQGNMESMEHVITQIRTQNVSLAERLAALAKEFEFGKILTLLHTSRSEDHEHITER</sequence>
<dbReference type="CDD" id="cd00082">
    <property type="entry name" value="HisKA"/>
    <property type="match status" value="1"/>
</dbReference>
<feature type="modified residue" description="4-aspartylphosphate" evidence="12">
    <location>
        <position position="978"/>
    </location>
</feature>
<dbReference type="Pfam" id="PF02518">
    <property type="entry name" value="HATPase_c"/>
    <property type="match status" value="1"/>
</dbReference>
<dbReference type="Pfam" id="PF00512">
    <property type="entry name" value="HisKA"/>
    <property type="match status" value="1"/>
</dbReference>
<dbReference type="PROSITE" id="PS50113">
    <property type="entry name" value="PAC"/>
    <property type="match status" value="2"/>
</dbReference>
<keyword evidence="11" id="KW-0131">Cell cycle</keyword>
<dbReference type="Gene3D" id="3.30.450.20">
    <property type="entry name" value="PAS domain"/>
    <property type="match status" value="4"/>
</dbReference>
<evidence type="ECO:0000259" key="17">
    <source>
        <dbReference type="PROSITE" id="PS50113"/>
    </source>
</evidence>
<evidence type="ECO:0000259" key="15">
    <source>
        <dbReference type="PROSITE" id="PS50110"/>
    </source>
</evidence>
<dbReference type="PROSITE" id="PS50109">
    <property type="entry name" value="HIS_KIN"/>
    <property type="match status" value="1"/>
</dbReference>
<dbReference type="InterPro" id="IPR013655">
    <property type="entry name" value="PAS_fold_3"/>
</dbReference>
<dbReference type="SMART" id="SM00091">
    <property type="entry name" value="PAS"/>
    <property type="match status" value="4"/>
</dbReference>
<dbReference type="InterPro" id="IPR000700">
    <property type="entry name" value="PAS-assoc_C"/>
</dbReference>
<dbReference type="InterPro" id="IPR013767">
    <property type="entry name" value="PAS_fold"/>
</dbReference>
<dbReference type="Pfam" id="PF00989">
    <property type="entry name" value="PAS"/>
    <property type="match status" value="1"/>
</dbReference>
<evidence type="ECO:0000313" key="18">
    <source>
        <dbReference type="EMBL" id="GAK60638.1"/>
    </source>
</evidence>
<evidence type="ECO:0000256" key="6">
    <source>
        <dbReference type="ARBA" id="ARBA00022741"/>
    </source>
</evidence>
<keyword evidence="4 12" id="KW-0597">Phosphoprotein</keyword>
<dbReference type="STRING" id="1499967.U27_00535"/>
<dbReference type="eggNOG" id="COG5002">
    <property type="taxonomic scope" value="Bacteria"/>
</dbReference>
<accession>A0A081C7T3</accession>
<dbReference type="InterPro" id="IPR036097">
    <property type="entry name" value="HisK_dim/P_sf"/>
</dbReference>
<dbReference type="CDD" id="cd00130">
    <property type="entry name" value="PAS"/>
    <property type="match status" value="3"/>
</dbReference>
<proteinExistence type="predicted"/>
<keyword evidence="8" id="KW-0067">ATP-binding</keyword>
<evidence type="ECO:0000259" key="16">
    <source>
        <dbReference type="PROSITE" id="PS50112"/>
    </source>
</evidence>
<dbReference type="InterPro" id="IPR035965">
    <property type="entry name" value="PAS-like_dom_sf"/>
</dbReference>
<dbReference type="InterPro" id="IPR003661">
    <property type="entry name" value="HisK_dim/P_dom"/>
</dbReference>
<dbReference type="InterPro" id="IPR036890">
    <property type="entry name" value="HATPase_C_sf"/>
</dbReference>
<dbReference type="FunFam" id="1.10.287.130:FF:000038">
    <property type="entry name" value="Sensory transduction histidine kinase"/>
    <property type="match status" value="1"/>
</dbReference>
<evidence type="ECO:0000256" key="10">
    <source>
        <dbReference type="ARBA" id="ARBA00023136"/>
    </source>
</evidence>
<dbReference type="InterPro" id="IPR003594">
    <property type="entry name" value="HATPase_dom"/>
</dbReference>
<evidence type="ECO:0000256" key="7">
    <source>
        <dbReference type="ARBA" id="ARBA00022777"/>
    </source>
</evidence>
<dbReference type="eggNOG" id="COG2205">
    <property type="taxonomic scope" value="Bacteria"/>
</dbReference>
<dbReference type="PROSITE" id="PS50110">
    <property type="entry name" value="RESPONSE_REGULATORY"/>
    <property type="match status" value="2"/>
</dbReference>
<dbReference type="SUPFAM" id="SSF55874">
    <property type="entry name" value="ATPase domain of HSP90 chaperone/DNA topoisomerase II/histidine kinase"/>
    <property type="match status" value="1"/>
</dbReference>
<dbReference type="GO" id="GO:0006355">
    <property type="term" value="P:regulation of DNA-templated transcription"/>
    <property type="evidence" value="ECO:0007669"/>
    <property type="project" value="InterPro"/>
</dbReference>
<dbReference type="InterPro" id="IPR005467">
    <property type="entry name" value="His_kinase_dom"/>
</dbReference>
<evidence type="ECO:0000313" key="19">
    <source>
        <dbReference type="Proteomes" id="UP000030661"/>
    </source>
</evidence>
<dbReference type="Gene3D" id="1.10.287.130">
    <property type="match status" value="1"/>
</dbReference>
<keyword evidence="19" id="KW-1185">Reference proteome</keyword>